<proteinExistence type="predicted"/>
<evidence type="ECO:0000313" key="2">
    <source>
        <dbReference type="Proteomes" id="UP000386466"/>
    </source>
</evidence>
<sequence length="81" mass="9290">MESTPGEDVMKNVENTKKDLDYNINLVDKAVAGFERTDSNCEKNSTGEKCYQTIWHATEKSFMKGKVNQCSKFHCCHILRN</sequence>
<dbReference type="EMBL" id="CAAGRJ010028058">
    <property type="protein sequence ID" value="VFV39873.1"/>
    <property type="molecule type" value="Genomic_DNA"/>
</dbReference>
<accession>A0A485P6Q0</accession>
<reference evidence="1 2" key="1">
    <citation type="submission" date="2019-01" db="EMBL/GenBank/DDBJ databases">
        <authorList>
            <person name="Alioto T."/>
            <person name="Alioto T."/>
        </authorList>
    </citation>
    <scope>NUCLEOTIDE SEQUENCE [LARGE SCALE GENOMIC DNA]</scope>
</reference>
<feature type="non-terminal residue" evidence="1">
    <location>
        <position position="81"/>
    </location>
</feature>
<keyword evidence="2" id="KW-1185">Reference proteome</keyword>
<dbReference type="AlphaFoldDB" id="A0A485P6Q0"/>
<name>A0A485P6Q0_LYNPA</name>
<gene>
    <name evidence="1" type="ORF">LYPA_23C006553</name>
</gene>
<evidence type="ECO:0000313" key="1">
    <source>
        <dbReference type="EMBL" id="VFV39873.1"/>
    </source>
</evidence>
<dbReference type="Proteomes" id="UP000386466">
    <property type="component" value="Unassembled WGS sequence"/>
</dbReference>
<protein>
    <submittedName>
        <fullName evidence="1">Uncharacterized protein</fullName>
    </submittedName>
</protein>
<organism evidence="1 2">
    <name type="scientific">Lynx pardinus</name>
    <name type="common">Iberian lynx</name>
    <name type="synonym">Felis pardina</name>
    <dbReference type="NCBI Taxonomy" id="191816"/>
    <lineage>
        <taxon>Eukaryota</taxon>
        <taxon>Metazoa</taxon>
        <taxon>Chordata</taxon>
        <taxon>Craniata</taxon>
        <taxon>Vertebrata</taxon>
        <taxon>Euteleostomi</taxon>
        <taxon>Mammalia</taxon>
        <taxon>Eutheria</taxon>
        <taxon>Laurasiatheria</taxon>
        <taxon>Carnivora</taxon>
        <taxon>Feliformia</taxon>
        <taxon>Felidae</taxon>
        <taxon>Felinae</taxon>
        <taxon>Lynx</taxon>
    </lineage>
</organism>